<dbReference type="Pfam" id="PF04434">
    <property type="entry name" value="SWIM"/>
    <property type="match status" value="1"/>
</dbReference>
<keyword evidence="1" id="KW-0863">Zinc-finger</keyword>
<dbReference type="PROSITE" id="PS50966">
    <property type="entry name" value="ZF_SWIM"/>
    <property type="match status" value="1"/>
</dbReference>
<dbReference type="GO" id="GO:0097196">
    <property type="term" value="C:Shu complex"/>
    <property type="evidence" value="ECO:0007669"/>
    <property type="project" value="TreeGrafter"/>
</dbReference>
<dbReference type="Proteomes" id="UP000772434">
    <property type="component" value="Unassembled WGS sequence"/>
</dbReference>
<evidence type="ECO:0000256" key="1">
    <source>
        <dbReference type="PROSITE-ProRule" id="PRU00325"/>
    </source>
</evidence>
<dbReference type="InterPro" id="IPR007527">
    <property type="entry name" value="Znf_SWIM"/>
</dbReference>
<protein>
    <recommendedName>
        <fullName evidence="2">SWIM-type domain-containing protein</fullName>
    </recommendedName>
</protein>
<accession>A0A9P5PQ26</accession>
<organism evidence="3 4">
    <name type="scientific">Rhodocollybia butyracea</name>
    <dbReference type="NCBI Taxonomy" id="206335"/>
    <lineage>
        <taxon>Eukaryota</taxon>
        <taxon>Fungi</taxon>
        <taxon>Dikarya</taxon>
        <taxon>Basidiomycota</taxon>
        <taxon>Agaricomycotina</taxon>
        <taxon>Agaricomycetes</taxon>
        <taxon>Agaricomycetidae</taxon>
        <taxon>Agaricales</taxon>
        <taxon>Marasmiineae</taxon>
        <taxon>Omphalotaceae</taxon>
        <taxon>Rhodocollybia</taxon>
    </lineage>
</organism>
<dbReference type="GO" id="GO:0008270">
    <property type="term" value="F:zinc ion binding"/>
    <property type="evidence" value="ECO:0007669"/>
    <property type="project" value="UniProtKB-KW"/>
</dbReference>
<dbReference type="PANTHER" id="PTHR28498">
    <property type="entry name" value="ZINC FINGER SWIM DOMAIN-CONTAINING PROTEIN 7"/>
    <property type="match status" value="1"/>
</dbReference>
<dbReference type="PANTHER" id="PTHR28498:SF1">
    <property type="entry name" value="ZINC FINGER SWIM DOMAIN-CONTAINING PROTEIN 7"/>
    <property type="match status" value="1"/>
</dbReference>
<evidence type="ECO:0000313" key="4">
    <source>
        <dbReference type="Proteomes" id="UP000772434"/>
    </source>
</evidence>
<proteinExistence type="predicted"/>
<reference evidence="3" key="1">
    <citation type="submission" date="2020-11" db="EMBL/GenBank/DDBJ databases">
        <authorList>
            <consortium name="DOE Joint Genome Institute"/>
            <person name="Ahrendt S."/>
            <person name="Riley R."/>
            <person name="Andreopoulos W."/>
            <person name="Labutti K."/>
            <person name="Pangilinan J."/>
            <person name="Ruiz-Duenas F.J."/>
            <person name="Barrasa J.M."/>
            <person name="Sanchez-Garcia M."/>
            <person name="Camarero S."/>
            <person name="Miyauchi S."/>
            <person name="Serrano A."/>
            <person name="Linde D."/>
            <person name="Babiker R."/>
            <person name="Drula E."/>
            <person name="Ayuso-Fernandez I."/>
            <person name="Pacheco R."/>
            <person name="Padilla G."/>
            <person name="Ferreira P."/>
            <person name="Barriuso J."/>
            <person name="Kellner H."/>
            <person name="Castanera R."/>
            <person name="Alfaro M."/>
            <person name="Ramirez L."/>
            <person name="Pisabarro A.G."/>
            <person name="Kuo A."/>
            <person name="Tritt A."/>
            <person name="Lipzen A."/>
            <person name="He G."/>
            <person name="Yan M."/>
            <person name="Ng V."/>
            <person name="Cullen D."/>
            <person name="Martin F."/>
            <person name="Rosso M.-N."/>
            <person name="Henrissat B."/>
            <person name="Hibbett D."/>
            <person name="Martinez A.T."/>
            <person name="Grigoriev I.V."/>
        </authorList>
    </citation>
    <scope>NUCLEOTIDE SEQUENCE</scope>
    <source>
        <strain evidence="3">AH 40177</strain>
    </source>
</reference>
<evidence type="ECO:0000313" key="3">
    <source>
        <dbReference type="EMBL" id="KAF9070064.1"/>
    </source>
</evidence>
<dbReference type="GO" id="GO:0000724">
    <property type="term" value="P:double-strand break repair via homologous recombination"/>
    <property type="evidence" value="ECO:0007669"/>
    <property type="project" value="TreeGrafter"/>
</dbReference>
<sequence length="142" mass="16005">MTLPSELLRLADIVIDSLDCDSQYLTEDFLHKLHEILPDTLILAALDLIDQRKVTESTTPWGFVEYEVMGSNATRNVYIALPKTLVSSYCTCPAFNYAVLETGQSLMCKHVLAVRLAVRLNMCVKQEISLDYLTTSVTQHYS</sequence>
<keyword evidence="1" id="KW-0479">Metal-binding</keyword>
<dbReference type="OrthoDB" id="337581at2759"/>
<feature type="domain" description="SWIM-type" evidence="2">
    <location>
        <begin position="75"/>
        <end position="119"/>
    </location>
</feature>
<evidence type="ECO:0000259" key="2">
    <source>
        <dbReference type="PROSITE" id="PS50966"/>
    </source>
</evidence>
<keyword evidence="4" id="KW-1185">Reference proteome</keyword>
<gene>
    <name evidence="3" type="ORF">BDP27DRAFT_642085</name>
</gene>
<comment type="caution">
    <text evidence="3">The sequence shown here is derived from an EMBL/GenBank/DDBJ whole genome shotgun (WGS) entry which is preliminary data.</text>
</comment>
<name>A0A9P5PQ26_9AGAR</name>
<keyword evidence="1" id="KW-0862">Zinc</keyword>
<dbReference type="AlphaFoldDB" id="A0A9P5PQ26"/>
<dbReference type="EMBL" id="JADNRY010000044">
    <property type="protein sequence ID" value="KAF9070064.1"/>
    <property type="molecule type" value="Genomic_DNA"/>
</dbReference>